<evidence type="ECO:0000256" key="1">
    <source>
        <dbReference type="ARBA" id="ARBA00022617"/>
    </source>
</evidence>
<feature type="domain" description="Cytochrome c" evidence="5">
    <location>
        <begin position="67"/>
        <end position="159"/>
    </location>
</feature>
<protein>
    <submittedName>
        <fullName evidence="6">Mono/diheme cytochrome c family protein</fullName>
    </submittedName>
</protein>
<keyword evidence="7" id="KW-1185">Reference proteome</keyword>
<organism evidence="6 7">
    <name type="scientific">Silvibacterium bohemicum</name>
    <dbReference type="NCBI Taxonomy" id="1577686"/>
    <lineage>
        <taxon>Bacteria</taxon>
        <taxon>Pseudomonadati</taxon>
        <taxon>Acidobacteriota</taxon>
        <taxon>Terriglobia</taxon>
        <taxon>Terriglobales</taxon>
        <taxon>Acidobacteriaceae</taxon>
        <taxon>Silvibacterium</taxon>
    </lineage>
</organism>
<keyword evidence="1 4" id="KW-0349">Heme</keyword>
<dbReference type="GO" id="GO:0009055">
    <property type="term" value="F:electron transfer activity"/>
    <property type="evidence" value="ECO:0007669"/>
    <property type="project" value="InterPro"/>
</dbReference>
<dbReference type="InterPro" id="IPR009056">
    <property type="entry name" value="Cyt_c-like_dom"/>
</dbReference>
<dbReference type="Pfam" id="PF13442">
    <property type="entry name" value="Cytochrome_CBB3"/>
    <property type="match status" value="1"/>
</dbReference>
<reference evidence="6 7" key="1">
    <citation type="submission" date="2020-08" db="EMBL/GenBank/DDBJ databases">
        <title>Genomic Encyclopedia of Type Strains, Phase IV (KMG-IV): sequencing the most valuable type-strain genomes for metagenomic binning, comparative biology and taxonomic classification.</title>
        <authorList>
            <person name="Goeker M."/>
        </authorList>
    </citation>
    <scope>NUCLEOTIDE SEQUENCE [LARGE SCALE GENOMIC DNA]</scope>
    <source>
        <strain evidence="6 7">DSM 103733</strain>
    </source>
</reference>
<dbReference type="EMBL" id="JACHEK010000001">
    <property type="protein sequence ID" value="MBB6142290.1"/>
    <property type="molecule type" value="Genomic_DNA"/>
</dbReference>
<dbReference type="GO" id="GO:0020037">
    <property type="term" value="F:heme binding"/>
    <property type="evidence" value="ECO:0007669"/>
    <property type="project" value="InterPro"/>
</dbReference>
<dbReference type="PROSITE" id="PS51007">
    <property type="entry name" value="CYTC"/>
    <property type="match status" value="1"/>
</dbReference>
<accession>A0A841JME0</accession>
<dbReference type="Proteomes" id="UP000538666">
    <property type="component" value="Unassembled WGS sequence"/>
</dbReference>
<dbReference type="Gene3D" id="1.10.760.10">
    <property type="entry name" value="Cytochrome c-like domain"/>
    <property type="match status" value="1"/>
</dbReference>
<dbReference type="GO" id="GO:0046872">
    <property type="term" value="F:metal ion binding"/>
    <property type="evidence" value="ECO:0007669"/>
    <property type="project" value="UniProtKB-KW"/>
</dbReference>
<evidence type="ECO:0000259" key="5">
    <source>
        <dbReference type="PROSITE" id="PS51007"/>
    </source>
</evidence>
<evidence type="ECO:0000256" key="4">
    <source>
        <dbReference type="PROSITE-ProRule" id="PRU00433"/>
    </source>
</evidence>
<dbReference type="SUPFAM" id="SSF46626">
    <property type="entry name" value="Cytochrome c"/>
    <property type="match status" value="1"/>
</dbReference>
<dbReference type="InterPro" id="IPR036909">
    <property type="entry name" value="Cyt_c-like_dom_sf"/>
</dbReference>
<evidence type="ECO:0000313" key="7">
    <source>
        <dbReference type="Proteomes" id="UP000538666"/>
    </source>
</evidence>
<dbReference type="AlphaFoldDB" id="A0A841JME0"/>
<name>A0A841JME0_9BACT</name>
<comment type="caution">
    <text evidence="6">The sequence shown here is derived from an EMBL/GenBank/DDBJ whole genome shotgun (WGS) entry which is preliminary data.</text>
</comment>
<keyword evidence="3 4" id="KW-0408">Iron</keyword>
<gene>
    <name evidence="6" type="ORF">HNQ77_000228</name>
</gene>
<keyword evidence="2 4" id="KW-0479">Metal-binding</keyword>
<dbReference type="OrthoDB" id="9808312at2"/>
<proteinExistence type="predicted"/>
<dbReference type="RefSeq" id="WP_050057539.1">
    <property type="nucleotide sequence ID" value="NZ_JACHEK010000001.1"/>
</dbReference>
<evidence type="ECO:0000256" key="3">
    <source>
        <dbReference type="ARBA" id="ARBA00023004"/>
    </source>
</evidence>
<evidence type="ECO:0000313" key="6">
    <source>
        <dbReference type="EMBL" id="MBB6142290.1"/>
    </source>
</evidence>
<sequence length="211" mass="22763">MKAFLLGLILGLCILPLAVFTYFHAGHPPVAVADKSFVMEKELVSVPLHARIDKEMPKSPPIEANATNLETGAHIYRQQCAACHGLYGRPSSFASHMYPNAPQLWAPHEDGVVGVSDDPPGETYWKVSNGIRLTGMPAYDKVLNPTQMWQVSLLLANADKPLPPGVLDLLKQPLDLDPATLTPASAATGPAQKITDIQMNSMPPAIPAEQK</sequence>
<evidence type="ECO:0000256" key="2">
    <source>
        <dbReference type="ARBA" id="ARBA00022723"/>
    </source>
</evidence>